<dbReference type="EMBL" id="JAQLGM010000026">
    <property type="protein sequence ID" value="MDB2000844.1"/>
    <property type="molecule type" value="Genomic_DNA"/>
</dbReference>
<sequence>MSIKGVFQELYVGKAEANLITGFGSRKNIPYEELKQINYAFSKQGERGYLDFKTLSGATIRFSFTQKVNIKIKKTIELIKENFPHLDIIEEDLSSLKFYQRNWFIIILIFLCCFPIGLFLLWYYKKGTRGSRAMLTTAAVFLWVAGFFSSYRTFANSFDEVNSAYNDIMTSASEAGNLFLPETESTTESTSDTEAYSTTLTAGHYIVGIDIPEGTYDFFSKKGSGNLFSDDGTLNEIFTADDSLTKRQFEDYGITDTWSKDELHNIVLVSGTIISVTGTQQISAGCSDANISGMSEREKNETRPIELGYGLYAAGDDLPAGTYDVVWIEGNGNIMTEPYEMDYGINEIMGDPSDGNDELLQSLNEITEALYIKQYTNLMLKENDILSIKDIKIKLIPK</sequence>
<keyword evidence="1" id="KW-1133">Transmembrane helix</keyword>
<evidence type="ECO:0000313" key="3">
    <source>
        <dbReference type="Proteomes" id="UP001300871"/>
    </source>
</evidence>
<evidence type="ECO:0000256" key="1">
    <source>
        <dbReference type="SAM" id="Phobius"/>
    </source>
</evidence>
<reference evidence="2" key="1">
    <citation type="submission" date="2023-01" db="EMBL/GenBank/DDBJ databases">
        <title>Human gut microbiome strain richness.</title>
        <authorList>
            <person name="Chen-Liaw A."/>
        </authorList>
    </citation>
    <scope>NUCLEOTIDE SEQUENCE</scope>
    <source>
        <strain evidence="2">B1_m1001713B170214d0_201011</strain>
    </source>
</reference>
<feature type="transmembrane region" description="Helical" evidence="1">
    <location>
        <begin position="133"/>
        <end position="151"/>
    </location>
</feature>
<protein>
    <submittedName>
        <fullName evidence="2">Uncharacterized protein</fullName>
    </submittedName>
</protein>
<gene>
    <name evidence="2" type="ORF">PM006_11590</name>
</gene>
<accession>A0AAW6ATV7</accession>
<comment type="caution">
    <text evidence="2">The sequence shown here is derived from an EMBL/GenBank/DDBJ whole genome shotgun (WGS) entry which is preliminary data.</text>
</comment>
<dbReference type="Proteomes" id="UP001300871">
    <property type="component" value="Unassembled WGS sequence"/>
</dbReference>
<dbReference type="AlphaFoldDB" id="A0AAW6ATV7"/>
<evidence type="ECO:0000313" key="2">
    <source>
        <dbReference type="EMBL" id="MDB2000844.1"/>
    </source>
</evidence>
<keyword evidence="1" id="KW-0812">Transmembrane</keyword>
<keyword evidence="1" id="KW-0472">Membrane</keyword>
<dbReference type="RefSeq" id="WP_272122881.1">
    <property type="nucleotide sequence ID" value="NZ_JAQLGH010000025.1"/>
</dbReference>
<organism evidence="2 3">
    <name type="scientific">Clostridium symbiosum</name>
    <name type="common">Bacteroides symbiosus</name>
    <dbReference type="NCBI Taxonomy" id="1512"/>
    <lineage>
        <taxon>Bacteria</taxon>
        <taxon>Bacillati</taxon>
        <taxon>Bacillota</taxon>
        <taxon>Clostridia</taxon>
        <taxon>Lachnospirales</taxon>
        <taxon>Lachnospiraceae</taxon>
        <taxon>Otoolea</taxon>
    </lineage>
</organism>
<feature type="transmembrane region" description="Helical" evidence="1">
    <location>
        <begin position="103"/>
        <end position="124"/>
    </location>
</feature>
<proteinExistence type="predicted"/>
<name>A0AAW6ATV7_CLOSY</name>